<dbReference type="EMBL" id="MK072512">
    <property type="protein sequence ID" value="AYV86687.1"/>
    <property type="molecule type" value="Genomic_DNA"/>
</dbReference>
<accession>A0A3G5AHL4</accession>
<feature type="region of interest" description="Disordered" evidence="1">
    <location>
        <begin position="1"/>
        <end position="25"/>
    </location>
</feature>
<evidence type="ECO:0000313" key="2">
    <source>
        <dbReference type="EMBL" id="AYV86687.1"/>
    </source>
</evidence>
<evidence type="ECO:0000256" key="1">
    <source>
        <dbReference type="SAM" id="MobiDB-lite"/>
    </source>
</evidence>
<organism evidence="2">
    <name type="scientific">Sylvanvirus sp</name>
    <dbReference type="NCBI Taxonomy" id="2487774"/>
    <lineage>
        <taxon>Viruses</taxon>
    </lineage>
</organism>
<protein>
    <submittedName>
        <fullName evidence="2">Uncharacterized protein</fullName>
    </submittedName>
</protein>
<name>A0A3G5AHL4_9VIRU</name>
<reference evidence="2" key="1">
    <citation type="submission" date="2018-10" db="EMBL/GenBank/DDBJ databases">
        <title>Hidden diversity of soil giant viruses.</title>
        <authorList>
            <person name="Schulz F."/>
            <person name="Alteio L."/>
            <person name="Goudeau D."/>
            <person name="Ryan E.M."/>
            <person name="Malmstrom R.R."/>
            <person name="Blanchard J."/>
            <person name="Woyke T."/>
        </authorList>
    </citation>
    <scope>NUCLEOTIDE SEQUENCE</scope>
    <source>
        <strain evidence="2">SYV1</strain>
    </source>
</reference>
<gene>
    <name evidence="2" type="ORF">Sylvanvirus6_28</name>
</gene>
<sequence length="90" mass="9953">MSGMQANILQSGEESQDNKTLQLSPRTFRVTENISPEVANREDPNNLLPISSYIAVNDSTWTTASPFAYQFLSDDQVLMATDGVIRTSLN</sequence>
<proteinExistence type="predicted"/>